<name>A0A453ET80_AEGTS</name>
<dbReference type="Gramene" id="AET3Gv20447900.2">
    <property type="protein sequence ID" value="AET3Gv20447900.2"/>
    <property type="gene ID" value="AET3Gv20447900"/>
</dbReference>
<protein>
    <submittedName>
        <fullName evidence="2">Uncharacterized protein</fullName>
    </submittedName>
</protein>
<reference evidence="2" key="3">
    <citation type="journal article" date="2017" name="Nature">
        <title>Genome sequence of the progenitor of the wheat D genome Aegilops tauschii.</title>
        <authorList>
            <person name="Luo M.C."/>
            <person name="Gu Y.Q."/>
            <person name="Puiu D."/>
            <person name="Wang H."/>
            <person name="Twardziok S.O."/>
            <person name="Deal K.R."/>
            <person name="Huo N."/>
            <person name="Zhu T."/>
            <person name="Wang L."/>
            <person name="Wang Y."/>
            <person name="McGuire P.E."/>
            <person name="Liu S."/>
            <person name="Long H."/>
            <person name="Ramasamy R.K."/>
            <person name="Rodriguez J.C."/>
            <person name="Van S.L."/>
            <person name="Yuan L."/>
            <person name="Wang Z."/>
            <person name="Xia Z."/>
            <person name="Xiao L."/>
            <person name="Anderson O.D."/>
            <person name="Ouyang S."/>
            <person name="Liang Y."/>
            <person name="Zimin A.V."/>
            <person name="Pertea G."/>
            <person name="Qi P."/>
            <person name="Bennetzen J.L."/>
            <person name="Dai X."/>
            <person name="Dawson M.W."/>
            <person name="Muller H.G."/>
            <person name="Kugler K."/>
            <person name="Rivarola-Duarte L."/>
            <person name="Spannagl M."/>
            <person name="Mayer K.F.X."/>
            <person name="Lu F.H."/>
            <person name="Bevan M.W."/>
            <person name="Leroy P."/>
            <person name="Li P."/>
            <person name="You F.M."/>
            <person name="Sun Q."/>
            <person name="Liu Z."/>
            <person name="Lyons E."/>
            <person name="Wicker T."/>
            <person name="Salzberg S.L."/>
            <person name="Devos K.M."/>
            <person name="Dvorak J."/>
        </authorList>
    </citation>
    <scope>NUCLEOTIDE SEQUENCE [LARGE SCALE GENOMIC DNA]</scope>
    <source>
        <strain evidence="2">cv. AL8/78</strain>
    </source>
</reference>
<reference evidence="2" key="5">
    <citation type="journal article" date="2021" name="G3 (Bethesda)">
        <title>Aegilops tauschii genome assembly Aet v5.0 features greater sequence contiguity and improved annotation.</title>
        <authorList>
            <person name="Wang L."/>
            <person name="Zhu T."/>
            <person name="Rodriguez J.C."/>
            <person name="Deal K.R."/>
            <person name="Dubcovsky J."/>
            <person name="McGuire P.E."/>
            <person name="Lux T."/>
            <person name="Spannagl M."/>
            <person name="Mayer K.F.X."/>
            <person name="Baldrich P."/>
            <person name="Meyers B.C."/>
            <person name="Huo N."/>
            <person name="Gu Y.Q."/>
            <person name="Zhou H."/>
            <person name="Devos K.M."/>
            <person name="Bennetzen J.L."/>
            <person name="Unver T."/>
            <person name="Budak H."/>
            <person name="Gulick P.J."/>
            <person name="Galiba G."/>
            <person name="Kalapos B."/>
            <person name="Nelson D.R."/>
            <person name="Li P."/>
            <person name="You F.M."/>
            <person name="Luo M.C."/>
            <person name="Dvorak J."/>
        </authorList>
    </citation>
    <scope>NUCLEOTIDE SEQUENCE [LARGE SCALE GENOMIC DNA]</scope>
    <source>
        <strain evidence="2">cv. AL8/78</strain>
    </source>
</reference>
<keyword evidence="3" id="KW-1185">Reference proteome</keyword>
<reference evidence="2" key="4">
    <citation type="submission" date="2019-03" db="UniProtKB">
        <authorList>
            <consortium name="EnsemblPlants"/>
        </authorList>
    </citation>
    <scope>IDENTIFICATION</scope>
</reference>
<evidence type="ECO:0000313" key="2">
    <source>
        <dbReference type="EnsemblPlants" id="AET3Gv20447900.2"/>
    </source>
</evidence>
<feature type="region of interest" description="Disordered" evidence="1">
    <location>
        <begin position="79"/>
        <end position="109"/>
    </location>
</feature>
<accession>A0A453ET80</accession>
<dbReference type="AlphaFoldDB" id="A0A453ET80"/>
<sequence length="109" mass="12124">ETFPRINSNPKTLSSRISFSIRRQHASPLLGPVLHFPTSTSPPKIHGYRGCTGPMEAAANPSRYGAPLLLTTWAMDLRQGPPSSSQAAQLPRHLKIWRSKRRMRRGQGP</sequence>
<reference evidence="3" key="2">
    <citation type="journal article" date="2017" name="Nat. Plants">
        <title>The Aegilops tauschii genome reveals multiple impacts of transposons.</title>
        <authorList>
            <person name="Zhao G."/>
            <person name="Zou C."/>
            <person name="Li K."/>
            <person name="Wang K."/>
            <person name="Li T."/>
            <person name="Gao L."/>
            <person name="Zhang X."/>
            <person name="Wang H."/>
            <person name="Yang Z."/>
            <person name="Liu X."/>
            <person name="Jiang W."/>
            <person name="Mao L."/>
            <person name="Kong X."/>
            <person name="Jiao Y."/>
            <person name="Jia J."/>
        </authorList>
    </citation>
    <scope>NUCLEOTIDE SEQUENCE [LARGE SCALE GENOMIC DNA]</scope>
    <source>
        <strain evidence="3">cv. AL8/78</strain>
    </source>
</reference>
<proteinExistence type="predicted"/>
<organism evidence="2 3">
    <name type="scientific">Aegilops tauschii subsp. strangulata</name>
    <name type="common">Goatgrass</name>
    <dbReference type="NCBI Taxonomy" id="200361"/>
    <lineage>
        <taxon>Eukaryota</taxon>
        <taxon>Viridiplantae</taxon>
        <taxon>Streptophyta</taxon>
        <taxon>Embryophyta</taxon>
        <taxon>Tracheophyta</taxon>
        <taxon>Spermatophyta</taxon>
        <taxon>Magnoliopsida</taxon>
        <taxon>Liliopsida</taxon>
        <taxon>Poales</taxon>
        <taxon>Poaceae</taxon>
        <taxon>BOP clade</taxon>
        <taxon>Pooideae</taxon>
        <taxon>Triticodae</taxon>
        <taxon>Triticeae</taxon>
        <taxon>Triticinae</taxon>
        <taxon>Aegilops</taxon>
    </lineage>
</organism>
<feature type="compositionally biased region" description="Basic residues" evidence="1">
    <location>
        <begin position="92"/>
        <end position="109"/>
    </location>
</feature>
<reference evidence="3" key="1">
    <citation type="journal article" date="2014" name="Science">
        <title>Ancient hybridizations among the ancestral genomes of bread wheat.</title>
        <authorList>
            <consortium name="International Wheat Genome Sequencing Consortium,"/>
            <person name="Marcussen T."/>
            <person name="Sandve S.R."/>
            <person name="Heier L."/>
            <person name="Spannagl M."/>
            <person name="Pfeifer M."/>
            <person name="Jakobsen K.S."/>
            <person name="Wulff B.B."/>
            <person name="Steuernagel B."/>
            <person name="Mayer K.F."/>
            <person name="Olsen O.A."/>
        </authorList>
    </citation>
    <scope>NUCLEOTIDE SEQUENCE [LARGE SCALE GENOMIC DNA]</scope>
    <source>
        <strain evidence="3">cv. AL8/78</strain>
    </source>
</reference>
<evidence type="ECO:0000256" key="1">
    <source>
        <dbReference type="SAM" id="MobiDB-lite"/>
    </source>
</evidence>
<dbReference type="Proteomes" id="UP000015105">
    <property type="component" value="Chromosome 3D"/>
</dbReference>
<evidence type="ECO:0000313" key="3">
    <source>
        <dbReference type="Proteomes" id="UP000015105"/>
    </source>
</evidence>
<dbReference type="EnsemblPlants" id="AET3Gv20447900.2">
    <property type="protein sequence ID" value="AET3Gv20447900.2"/>
    <property type="gene ID" value="AET3Gv20447900"/>
</dbReference>